<sequence>MNIFTKEFWAERDMELFIGKLLRYGVTLACGITLLGGIIYLFQNHGVSMEHYKPIPDGQPFPGVEHYLRELSTIIPRVLSFDGAAIIQFGVCVLIATPILRVAFSVIGFLIEKDYMYVVITLIVLCIIVANMLLGLH</sequence>
<keyword evidence="1" id="KW-0472">Membrane</keyword>
<evidence type="ECO:0000313" key="2">
    <source>
        <dbReference type="EMBL" id="SBW04646.1"/>
    </source>
</evidence>
<dbReference type="EMBL" id="FLUM01000003">
    <property type="protein sequence ID" value="SBW04646.1"/>
    <property type="molecule type" value="Genomic_DNA"/>
</dbReference>
<dbReference type="InterPro" id="IPR012861">
    <property type="entry name" value="DUF1634"/>
</dbReference>
<dbReference type="Pfam" id="PF07843">
    <property type="entry name" value="DUF1634"/>
    <property type="match status" value="1"/>
</dbReference>
<gene>
    <name evidence="2" type="ORF">KL86DYS1_30896</name>
</gene>
<protein>
    <recommendedName>
        <fullName evidence="3">DUF1634 domain-containing protein</fullName>
    </recommendedName>
</protein>
<keyword evidence="1" id="KW-0812">Transmembrane</keyword>
<accession>A0A212JZ31</accession>
<proteinExistence type="predicted"/>
<keyword evidence="1" id="KW-1133">Transmembrane helix</keyword>
<feature type="transmembrane region" description="Helical" evidence="1">
    <location>
        <begin position="86"/>
        <end position="110"/>
    </location>
</feature>
<organism evidence="2">
    <name type="scientific">uncultured Dysgonomonas sp</name>
    <dbReference type="NCBI Taxonomy" id="206096"/>
    <lineage>
        <taxon>Bacteria</taxon>
        <taxon>Pseudomonadati</taxon>
        <taxon>Bacteroidota</taxon>
        <taxon>Bacteroidia</taxon>
        <taxon>Bacteroidales</taxon>
        <taxon>Dysgonomonadaceae</taxon>
        <taxon>Dysgonomonas</taxon>
        <taxon>environmental samples</taxon>
    </lineage>
</organism>
<dbReference type="RefSeq" id="WP_006799712.1">
    <property type="nucleotide sequence ID" value="NZ_LT599032.1"/>
</dbReference>
<reference evidence="2" key="1">
    <citation type="submission" date="2016-04" db="EMBL/GenBank/DDBJ databases">
        <authorList>
            <person name="Evans L.H."/>
            <person name="Alamgir A."/>
            <person name="Owens N."/>
            <person name="Weber N.D."/>
            <person name="Virtaneva K."/>
            <person name="Barbian K."/>
            <person name="Babar A."/>
            <person name="Rosenke K."/>
        </authorList>
    </citation>
    <scope>NUCLEOTIDE SEQUENCE</scope>
    <source>
        <strain evidence="2">86-1</strain>
    </source>
</reference>
<evidence type="ECO:0000256" key="1">
    <source>
        <dbReference type="SAM" id="Phobius"/>
    </source>
</evidence>
<name>A0A212JZ31_9BACT</name>
<dbReference type="AlphaFoldDB" id="A0A212JZ31"/>
<feature type="transmembrane region" description="Helical" evidence="1">
    <location>
        <begin position="117"/>
        <end position="136"/>
    </location>
</feature>
<feature type="transmembrane region" description="Helical" evidence="1">
    <location>
        <begin position="21"/>
        <end position="42"/>
    </location>
</feature>
<evidence type="ECO:0008006" key="3">
    <source>
        <dbReference type="Google" id="ProtNLM"/>
    </source>
</evidence>